<organism evidence="1 2">
    <name type="scientific">Roseinatronobacter ekhonensis</name>
    <dbReference type="NCBI Taxonomy" id="254356"/>
    <lineage>
        <taxon>Bacteria</taxon>
        <taxon>Pseudomonadati</taxon>
        <taxon>Pseudomonadota</taxon>
        <taxon>Alphaproteobacteria</taxon>
        <taxon>Rhodobacterales</taxon>
        <taxon>Paracoccaceae</taxon>
        <taxon>Roseinatronobacter</taxon>
    </lineage>
</organism>
<sequence length="111" mass="12728">MCFNRLLTNLRYAANMYTRNSPLSPEVWLHDLFACKAVQQGAVIRRKARDIERFAGMDLFMREIHRRGFQVAENSGQIVIFCNRAPIRWLTPGVGPISSKEIGQKSLQDFG</sequence>
<reference evidence="2" key="1">
    <citation type="submission" date="2018-08" db="EMBL/GenBank/DDBJ databases">
        <authorList>
            <person name="Rodrigo-Torres L."/>
            <person name="Arahal R. D."/>
            <person name="Lucena T."/>
        </authorList>
    </citation>
    <scope>NUCLEOTIDE SEQUENCE [LARGE SCALE GENOMIC DNA]</scope>
    <source>
        <strain evidence="2">CECT 7235</strain>
    </source>
</reference>
<dbReference type="AlphaFoldDB" id="A0A3B0MI41"/>
<name>A0A3B0MI41_9RHOB</name>
<evidence type="ECO:0008006" key="3">
    <source>
        <dbReference type="Google" id="ProtNLM"/>
    </source>
</evidence>
<gene>
    <name evidence="1" type="ORF">ROE7235_02977</name>
</gene>
<keyword evidence="2" id="KW-1185">Reference proteome</keyword>
<accession>A0A3B0MI41</accession>
<protein>
    <recommendedName>
        <fullName evidence="3">Aspartate aminotransferase</fullName>
    </recommendedName>
</protein>
<evidence type="ECO:0000313" key="1">
    <source>
        <dbReference type="EMBL" id="SUZ33208.1"/>
    </source>
</evidence>
<dbReference type="EMBL" id="UIHC01000040">
    <property type="protein sequence ID" value="SUZ33208.1"/>
    <property type="molecule type" value="Genomic_DNA"/>
</dbReference>
<evidence type="ECO:0000313" key="2">
    <source>
        <dbReference type="Proteomes" id="UP000272908"/>
    </source>
</evidence>
<proteinExistence type="predicted"/>
<dbReference type="Proteomes" id="UP000272908">
    <property type="component" value="Unassembled WGS sequence"/>
</dbReference>